<name>E8N2L2_ANATU</name>
<evidence type="ECO:0000259" key="1">
    <source>
        <dbReference type="Pfam" id="PF19955"/>
    </source>
</evidence>
<dbReference type="RefSeq" id="WP_013559211.1">
    <property type="nucleotide sequence ID" value="NC_014960.1"/>
</dbReference>
<dbReference type="Proteomes" id="UP000008922">
    <property type="component" value="Chromosome"/>
</dbReference>
<protein>
    <recommendedName>
        <fullName evidence="1">Effector-associated domain-containing protein</fullName>
    </recommendedName>
</protein>
<dbReference type="InterPro" id="IPR045430">
    <property type="entry name" value="EAD1"/>
</dbReference>
<dbReference type="InterPro" id="IPR009003">
    <property type="entry name" value="Peptidase_S1_PA"/>
</dbReference>
<feature type="domain" description="Effector-associated" evidence="1">
    <location>
        <begin position="1"/>
        <end position="86"/>
    </location>
</feature>
<dbReference type="InParanoid" id="E8N2L2"/>
<dbReference type="SUPFAM" id="SSF50494">
    <property type="entry name" value="Trypsin-like serine proteases"/>
    <property type="match status" value="1"/>
</dbReference>
<evidence type="ECO:0000313" key="2">
    <source>
        <dbReference type="EMBL" id="BAJ62818.1"/>
    </source>
</evidence>
<gene>
    <name evidence="2" type="ordered locus">ANT_07840</name>
</gene>
<dbReference type="KEGG" id="atm:ANT_07840"/>
<dbReference type="STRING" id="926569.ANT_07840"/>
<accession>E8N2L2</accession>
<sequence length="361" mass="40365">MSLSSKFLRELVRGLTSALSLEELDSILQQELKRSLDEFTPGRTPHEILVSLILTAEQEGWLPLLISAVRRAHPYHPALVEISRRFGLAPTVTIQHSDKAPRPASSQRLEKILRNNLPFLDPARWREQMVRIEQQVCRIEMNLNPRGTGFLIAPDWVMTAYHVVQEIHQGLIAPQQVRVRFQHLLPPHQAVPAAGEEFALAKDWLVDWSPPSPAELADTEDTLPTPQEMDYAILRLAEPAGLLPVSSALPSSPPRGWMGLPGIFPAVNEEDALIIVQHPLGAPLKFALDTQGILGWNANRTRLLYRTNTQAGSSGSPCFTLDWQLIALHQRRLNNANQGCSMESIVRLMQEHGISLPENLD</sequence>
<dbReference type="PANTHER" id="PTHR14389:SF3">
    <property type="entry name" value="PROTEIN FAM111A-LIKE"/>
    <property type="match status" value="1"/>
</dbReference>
<dbReference type="eggNOG" id="COG3591">
    <property type="taxonomic scope" value="Bacteria"/>
</dbReference>
<evidence type="ECO:0000313" key="3">
    <source>
        <dbReference type="Proteomes" id="UP000008922"/>
    </source>
</evidence>
<organism evidence="2 3">
    <name type="scientific">Anaerolinea thermophila (strain DSM 14523 / JCM 11388 / NBRC 100420 / UNI-1)</name>
    <dbReference type="NCBI Taxonomy" id="926569"/>
    <lineage>
        <taxon>Bacteria</taxon>
        <taxon>Bacillati</taxon>
        <taxon>Chloroflexota</taxon>
        <taxon>Anaerolineae</taxon>
        <taxon>Anaerolineales</taxon>
        <taxon>Anaerolineaceae</taxon>
        <taxon>Anaerolinea</taxon>
    </lineage>
</organism>
<dbReference type="InterPro" id="IPR043504">
    <property type="entry name" value="Peptidase_S1_PA_chymotrypsin"/>
</dbReference>
<proteinExistence type="predicted"/>
<dbReference type="Pfam" id="PF13365">
    <property type="entry name" value="Trypsin_2"/>
    <property type="match status" value="1"/>
</dbReference>
<dbReference type="Gene3D" id="2.40.10.10">
    <property type="entry name" value="Trypsin-like serine proteases"/>
    <property type="match status" value="2"/>
</dbReference>
<dbReference type="EMBL" id="AP012029">
    <property type="protein sequence ID" value="BAJ62818.1"/>
    <property type="molecule type" value="Genomic_DNA"/>
</dbReference>
<dbReference type="OrthoDB" id="513782at2"/>
<dbReference type="PANTHER" id="PTHR14389">
    <property type="entry name" value="SI:CH1073-475A24.1"/>
    <property type="match status" value="1"/>
</dbReference>
<dbReference type="AlphaFoldDB" id="E8N2L2"/>
<reference evidence="2 3" key="1">
    <citation type="submission" date="2010-12" db="EMBL/GenBank/DDBJ databases">
        <title>Whole genome sequence of Anaerolinea thermophila UNI-1.</title>
        <authorList>
            <person name="Narita-Yamada S."/>
            <person name="Kishi E."/>
            <person name="Watanabe Y."/>
            <person name="Takasaki K."/>
            <person name="Ankai A."/>
            <person name="Oguchi A."/>
            <person name="Fukui S."/>
            <person name="Takahashi M."/>
            <person name="Yashiro I."/>
            <person name="Hosoyama A."/>
            <person name="Sekiguchi Y."/>
            <person name="Hanada S."/>
            <person name="Fujita N."/>
        </authorList>
    </citation>
    <scope>NUCLEOTIDE SEQUENCE [LARGE SCALE GENOMIC DNA]</scope>
    <source>
        <strain evidence="3">DSM 14523 / JCM 11388 / NBRC 100420 / UNI-1</strain>
    </source>
</reference>
<dbReference type="HOGENOM" id="CLU_762498_0_0_0"/>
<dbReference type="Pfam" id="PF19955">
    <property type="entry name" value="EAD1"/>
    <property type="match status" value="1"/>
</dbReference>
<keyword evidence="3" id="KW-1185">Reference proteome</keyword>